<dbReference type="InterPro" id="IPR013566">
    <property type="entry name" value="EF_hand_assoc_1"/>
</dbReference>
<dbReference type="SUPFAM" id="SSF47473">
    <property type="entry name" value="EF-hand"/>
    <property type="match status" value="1"/>
</dbReference>
<dbReference type="GO" id="GO:1990456">
    <property type="term" value="P:mitochondrion-endoplasmic reticulum membrane tethering"/>
    <property type="evidence" value="ECO:0007669"/>
    <property type="project" value="EnsemblFungi"/>
</dbReference>
<dbReference type="AlphaFoldDB" id="W6MJT8"/>
<evidence type="ECO:0000256" key="5">
    <source>
        <dbReference type="ARBA" id="ARBA00022723"/>
    </source>
</evidence>
<dbReference type="SMART" id="SM00173">
    <property type="entry name" value="RAS"/>
    <property type="match status" value="1"/>
</dbReference>
<comment type="subcellular location">
    <subcellularLocation>
        <location evidence="2 15">Mitochondrion outer membrane</location>
        <topology evidence="2 15">Single-pass type IV membrane protein</topology>
    </subcellularLocation>
</comment>
<dbReference type="InterPro" id="IPR011992">
    <property type="entry name" value="EF-hand-dom_pair"/>
</dbReference>
<reference evidence="19" key="2">
    <citation type="submission" date="2014-02" db="EMBL/GenBank/DDBJ databases">
        <title>Complete DNA sequence of /Kuraishia capsulata/ illustrates novel genomic features among budding yeasts (/Saccharomycotina/).</title>
        <authorList>
            <person name="Morales L."/>
            <person name="Noel B."/>
            <person name="Porcel B."/>
            <person name="Marcet-Houben M."/>
            <person name="Hullo M-F."/>
            <person name="Sacerdot C."/>
            <person name="Tekaia F."/>
            <person name="Leh-Louis V."/>
            <person name="Despons L."/>
            <person name="Khanna V."/>
            <person name="Aury J-M."/>
            <person name="Barbe V."/>
            <person name="Couloux A."/>
            <person name="Labadie K."/>
            <person name="Pelletier E."/>
            <person name="Souciet J-L."/>
            <person name="Boekhout T."/>
            <person name="Gabaldon T."/>
            <person name="Wincker P."/>
            <person name="Dujon B."/>
        </authorList>
    </citation>
    <scope>NUCLEOTIDE SEQUENCE</scope>
    <source>
        <strain evidence="19">CBS 1993</strain>
    </source>
</reference>
<dbReference type="Gene3D" id="3.40.50.300">
    <property type="entry name" value="P-loop containing nucleotide triphosphate hydrolases"/>
    <property type="match status" value="2"/>
</dbReference>
<dbReference type="PANTHER" id="PTHR46819">
    <property type="entry name" value="EF-HAND CALCIUM-BINDING DOMAIN-CONTAINING PROTEIN 7"/>
    <property type="match status" value="1"/>
</dbReference>
<keyword evidence="8 15" id="KW-1000">Mitochondrion outer membrane</keyword>
<dbReference type="GO" id="GO:0005509">
    <property type="term" value="F:calcium ion binding"/>
    <property type="evidence" value="ECO:0007669"/>
    <property type="project" value="EnsemblFungi"/>
</dbReference>
<dbReference type="RefSeq" id="XP_022458543.1">
    <property type="nucleotide sequence ID" value="XM_022602771.1"/>
</dbReference>
<dbReference type="Pfam" id="PF08356">
    <property type="entry name" value="EF_assoc_2"/>
    <property type="match status" value="1"/>
</dbReference>
<sequence length="638" mass="71971">MSADEIRVVVCGDEGVGKSSLITALVKEKFVPNLQHVVPPMTIPRDFSSSEYAPKSTILIDTSPSDIVTLQKEIRQADVIWLVYSDHYTYERISLYWIMMFRALGVNLPVVLCNNKIDLVPMAEGEITVVDELMPLLKEFKEIESCIRCSAKENYNVNQAFYLCQRAVTHPVAPLFDYKENCLKPLAVHALKRVFYLCDKDQDGFLSDQEFMDLQQRCFHKSLDIVELEMLKKAIADASGTTKEENGITQTGFLTLNEIYADTGRHETIWGILRTFNYTDSLSIDDKVLHPRFDVPAHASVELSPVGYKFLVDLFLLFDKDNDGGLSDVELAQLFYPTSGIPKMWDESNFPRTSVCNEQGYVTLQGWLAQWSMTTFLDYKTTLAYLGYLGFNSGAKNGSTTAALKITKPRKFRKRNGKTFRTPVNDRTVFNCFVLGAPASGKTSLLEAFLGRPYSEMYSPTIQPRIVVNSVEIKGGKQCYLILEELGELEPAILENQKRLEQCDVICYTYDSADPESFQYLLNLREQYPLLDDLPVVYVALKADLDRQQQRSDIQPEPYTRSLFLPSPLHISSSWSSSLNELFVHLVEAASFPKNATPGLEPEPQTETITPFMIAGGAVGFMAVASIWFLRGTVLNTK</sequence>
<keyword evidence="20" id="KW-1185">Reference proteome</keyword>
<dbReference type="GO" id="GO:0000001">
    <property type="term" value="P:mitochondrion inheritance"/>
    <property type="evidence" value="ECO:0007669"/>
    <property type="project" value="EnsemblFungi"/>
</dbReference>
<feature type="domain" description="Miro" evidence="18">
    <location>
        <begin position="3"/>
        <end position="170"/>
    </location>
</feature>
<dbReference type="EC" id="3.6.5.-" evidence="15"/>
<feature type="transmembrane region" description="Helical" evidence="16">
    <location>
        <begin position="612"/>
        <end position="630"/>
    </location>
</feature>
<dbReference type="PROSITE" id="PS51423">
    <property type="entry name" value="MIRO"/>
    <property type="match status" value="2"/>
</dbReference>
<comment type="function">
    <text evidence="1 15">Mitochondrial GTPase involved in mitochondrial trafficking. Probably involved in control of anterograde transport of mitochondria and their subcellular distribution.</text>
</comment>
<dbReference type="SMART" id="SM00174">
    <property type="entry name" value="RHO"/>
    <property type="match status" value="1"/>
</dbReference>
<dbReference type="Pfam" id="PF08355">
    <property type="entry name" value="EF_assoc_1"/>
    <property type="match status" value="1"/>
</dbReference>
<evidence type="ECO:0000256" key="4">
    <source>
        <dbReference type="ARBA" id="ARBA00022692"/>
    </source>
</evidence>
<dbReference type="InterPro" id="IPR021181">
    <property type="entry name" value="Miro"/>
</dbReference>
<evidence type="ECO:0000256" key="6">
    <source>
        <dbReference type="ARBA" id="ARBA00022737"/>
    </source>
</evidence>
<dbReference type="PROSITE" id="PS50222">
    <property type="entry name" value="EF_HAND_2"/>
    <property type="match status" value="2"/>
</dbReference>
<dbReference type="Gene3D" id="1.10.238.10">
    <property type="entry name" value="EF-hand"/>
    <property type="match status" value="2"/>
</dbReference>
<dbReference type="InterPro" id="IPR018247">
    <property type="entry name" value="EF_Hand_1_Ca_BS"/>
</dbReference>
<accession>W6MJT8</accession>
<evidence type="ECO:0000256" key="11">
    <source>
        <dbReference type="ARBA" id="ARBA00022989"/>
    </source>
</evidence>
<dbReference type="STRING" id="1382522.W6MJT8"/>
<dbReference type="HOGENOM" id="CLU_014255_3_0_1"/>
<dbReference type="InterPro" id="IPR002048">
    <property type="entry name" value="EF_hand_dom"/>
</dbReference>
<reference evidence="19" key="1">
    <citation type="submission" date="2013-12" db="EMBL/GenBank/DDBJ databases">
        <authorList>
            <person name="Genoscope - CEA"/>
        </authorList>
    </citation>
    <scope>NUCLEOTIDE SEQUENCE</scope>
    <source>
        <strain evidence="19">CBS 1993</strain>
    </source>
</reference>
<dbReference type="FunFam" id="3.40.50.300:FF:000553">
    <property type="entry name" value="Mitochondrial Rho GTPase"/>
    <property type="match status" value="1"/>
</dbReference>
<dbReference type="GO" id="GO:0032865">
    <property type="term" value="C:ERMES complex"/>
    <property type="evidence" value="ECO:0007669"/>
    <property type="project" value="EnsemblFungi"/>
</dbReference>
<evidence type="ECO:0000313" key="19">
    <source>
        <dbReference type="EMBL" id="CDK26541.1"/>
    </source>
</evidence>
<keyword evidence="14 15" id="KW-0472">Membrane</keyword>
<keyword evidence="4 16" id="KW-0812">Transmembrane</keyword>
<evidence type="ECO:0000256" key="16">
    <source>
        <dbReference type="SAM" id="Phobius"/>
    </source>
</evidence>
<dbReference type="GO" id="GO:0005525">
    <property type="term" value="F:GTP binding"/>
    <property type="evidence" value="ECO:0007669"/>
    <property type="project" value="UniProtKB-KW"/>
</dbReference>
<dbReference type="OrthoDB" id="10020961at2759"/>
<evidence type="ECO:0000256" key="8">
    <source>
        <dbReference type="ARBA" id="ARBA00022787"/>
    </source>
</evidence>
<comment type="similarity">
    <text evidence="3 15">Belongs to the mitochondrial Rho GTPase family.</text>
</comment>
<evidence type="ECO:0000256" key="12">
    <source>
        <dbReference type="ARBA" id="ARBA00023128"/>
    </source>
</evidence>
<evidence type="ECO:0000256" key="10">
    <source>
        <dbReference type="ARBA" id="ARBA00022837"/>
    </source>
</evidence>
<evidence type="ECO:0000313" key="20">
    <source>
        <dbReference type="Proteomes" id="UP000019384"/>
    </source>
</evidence>
<proteinExistence type="inferred from homology"/>
<dbReference type="InterPro" id="IPR013567">
    <property type="entry name" value="EF_hand_assoc_2"/>
</dbReference>
<dbReference type="SUPFAM" id="SSF52540">
    <property type="entry name" value="P-loop containing nucleoside triphosphate hydrolases"/>
    <property type="match status" value="2"/>
</dbReference>
<feature type="domain" description="EF-hand" evidence="17">
    <location>
        <begin position="186"/>
        <end position="221"/>
    </location>
</feature>
<keyword evidence="9 15" id="KW-0378">Hydrolase</keyword>
<dbReference type="FunFam" id="1.10.238.10:FF:000011">
    <property type="entry name" value="Mitochondrial Rho GTPase"/>
    <property type="match status" value="1"/>
</dbReference>
<evidence type="ECO:0000256" key="3">
    <source>
        <dbReference type="ARBA" id="ARBA00007981"/>
    </source>
</evidence>
<feature type="domain" description="Miro" evidence="18">
    <location>
        <begin position="427"/>
        <end position="592"/>
    </location>
</feature>
<evidence type="ECO:0000256" key="9">
    <source>
        <dbReference type="ARBA" id="ARBA00022801"/>
    </source>
</evidence>
<evidence type="ECO:0000256" key="13">
    <source>
        <dbReference type="ARBA" id="ARBA00023134"/>
    </source>
</evidence>
<dbReference type="EMBL" id="HG793127">
    <property type="protein sequence ID" value="CDK26541.1"/>
    <property type="molecule type" value="Genomic_DNA"/>
</dbReference>
<dbReference type="SMART" id="SM00054">
    <property type="entry name" value="EFh"/>
    <property type="match status" value="2"/>
</dbReference>
<dbReference type="PANTHER" id="PTHR46819:SF1">
    <property type="entry name" value="EF-HAND CALCIUM-BINDING DOMAIN-CONTAINING PROTEIN 7"/>
    <property type="match status" value="1"/>
</dbReference>
<dbReference type="InterPro" id="IPR020860">
    <property type="entry name" value="MIRO_dom"/>
</dbReference>
<dbReference type="Pfam" id="PF00071">
    <property type="entry name" value="Ras"/>
    <property type="match status" value="2"/>
</dbReference>
<evidence type="ECO:0000256" key="14">
    <source>
        <dbReference type="ARBA" id="ARBA00023136"/>
    </source>
</evidence>
<gene>
    <name evidence="19" type="ORF">KUCA_T00002513001</name>
</gene>
<dbReference type="GO" id="GO:0055091">
    <property type="term" value="P:phospholipid homeostasis"/>
    <property type="evidence" value="ECO:0007669"/>
    <property type="project" value="EnsemblFungi"/>
</dbReference>
<feature type="domain" description="EF-hand" evidence="17">
    <location>
        <begin position="306"/>
        <end position="341"/>
    </location>
</feature>
<dbReference type="Proteomes" id="UP000019384">
    <property type="component" value="Unassembled WGS sequence"/>
</dbReference>
<dbReference type="PRINTS" id="PR00449">
    <property type="entry name" value="RASTRNSFRMNG"/>
</dbReference>
<dbReference type="GO" id="GO:0007005">
    <property type="term" value="P:mitochondrion organization"/>
    <property type="evidence" value="ECO:0007669"/>
    <property type="project" value="InterPro"/>
</dbReference>
<dbReference type="InterPro" id="IPR027417">
    <property type="entry name" value="P-loop_NTPase"/>
</dbReference>
<evidence type="ECO:0000256" key="1">
    <source>
        <dbReference type="ARBA" id="ARBA00003481"/>
    </source>
</evidence>
<dbReference type="SMART" id="SM00175">
    <property type="entry name" value="RAB"/>
    <property type="match status" value="1"/>
</dbReference>
<dbReference type="CDD" id="cd01892">
    <property type="entry name" value="Miro2"/>
    <property type="match status" value="1"/>
</dbReference>
<dbReference type="PROSITE" id="PS00018">
    <property type="entry name" value="EF_HAND_1"/>
    <property type="match status" value="1"/>
</dbReference>
<name>W6MJT8_9ASCO</name>
<dbReference type="PIRSF" id="PIRSF037488">
    <property type="entry name" value="Mt_Rho_GTPase"/>
    <property type="match status" value="1"/>
</dbReference>
<evidence type="ECO:0000256" key="2">
    <source>
        <dbReference type="ARBA" id="ARBA00004200"/>
    </source>
</evidence>
<organism evidence="19 20">
    <name type="scientific">Kuraishia capsulata CBS 1993</name>
    <dbReference type="NCBI Taxonomy" id="1382522"/>
    <lineage>
        <taxon>Eukaryota</taxon>
        <taxon>Fungi</taxon>
        <taxon>Dikarya</taxon>
        <taxon>Ascomycota</taxon>
        <taxon>Saccharomycotina</taxon>
        <taxon>Pichiomycetes</taxon>
        <taxon>Pichiales</taxon>
        <taxon>Pichiaceae</taxon>
        <taxon>Kuraishia</taxon>
    </lineage>
</organism>
<dbReference type="InterPro" id="IPR001806">
    <property type="entry name" value="Small_GTPase"/>
</dbReference>
<evidence type="ECO:0000259" key="18">
    <source>
        <dbReference type="PROSITE" id="PS51423"/>
    </source>
</evidence>
<dbReference type="GO" id="GO:0015886">
    <property type="term" value="P:heme transport"/>
    <property type="evidence" value="ECO:0007669"/>
    <property type="project" value="EnsemblFungi"/>
</dbReference>
<keyword evidence="11 16" id="KW-1133">Transmembrane helix</keyword>
<dbReference type="InterPro" id="IPR052266">
    <property type="entry name" value="Miro-EF-hand_domain"/>
</dbReference>
<dbReference type="GO" id="GO:0010821">
    <property type="term" value="P:regulation of mitochondrion organization"/>
    <property type="evidence" value="ECO:0007669"/>
    <property type="project" value="EnsemblFungi"/>
</dbReference>
<dbReference type="GeneID" id="34519931"/>
<evidence type="ECO:0000259" key="17">
    <source>
        <dbReference type="PROSITE" id="PS50222"/>
    </source>
</evidence>
<evidence type="ECO:0000256" key="7">
    <source>
        <dbReference type="ARBA" id="ARBA00022741"/>
    </source>
</evidence>
<evidence type="ECO:0000256" key="15">
    <source>
        <dbReference type="PIRNR" id="PIRNR037488"/>
    </source>
</evidence>
<keyword evidence="12 15" id="KW-0496">Mitochondrion</keyword>
<keyword evidence="10 15" id="KW-0106">Calcium</keyword>
<dbReference type="GO" id="GO:0003924">
    <property type="term" value="F:GTPase activity"/>
    <property type="evidence" value="ECO:0007669"/>
    <property type="project" value="EnsemblFungi"/>
</dbReference>
<keyword evidence="5" id="KW-0479">Metal-binding</keyword>
<protein>
    <recommendedName>
        <fullName evidence="15">Mitochondrial Rho GTPase</fullName>
        <ecNumber evidence="15">3.6.5.-</ecNumber>
    </recommendedName>
</protein>
<keyword evidence="6" id="KW-0677">Repeat</keyword>
<keyword evidence="7 15" id="KW-0547">Nucleotide-binding</keyword>
<keyword evidence="13 15" id="KW-0342">GTP-binding</keyword>